<dbReference type="SUPFAM" id="SSF47923">
    <property type="entry name" value="Ypt/Rab-GAP domain of gyp1p"/>
    <property type="match status" value="2"/>
</dbReference>
<protein>
    <submittedName>
        <fullName evidence="4">TBC-domain-containing protein</fullName>
    </submittedName>
</protein>
<dbReference type="FunFam" id="1.10.8.270:FF:000026">
    <property type="entry name" value="TBC (Tre-2/Bub2/Cdc16) domain family"/>
    <property type="match status" value="1"/>
</dbReference>
<dbReference type="Pfam" id="PF00566">
    <property type="entry name" value="RabGAP-TBC"/>
    <property type="match status" value="1"/>
</dbReference>
<dbReference type="SMART" id="SM00164">
    <property type="entry name" value="TBC"/>
    <property type="match status" value="1"/>
</dbReference>
<feature type="region of interest" description="Disordered" evidence="2">
    <location>
        <begin position="1"/>
        <end position="114"/>
    </location>
</feature>
<gene>
    <name evidence="4" type="ORF">BT63DRAFT_426379</name>
</gene>
<feature type="coiled-coil region" evidence="1">
    <location>
        <begin position="195"/>
        <end position="229"/>
    </location>
</feature>
<organism evidence="4 5">
    <name type="scientific">Microthyrium microscopicum</name>
    <dbReference type="NCBI Taxonomy" id="703497"/>
    <lineage>
        <taxon>Eukaryota</taxon>
        <taxon>Fungi</taxon>
        <taxon>Dikarya</taxon>
        <taxon>Ascomycota</taxon>
        <taxon>Pezizomycotina</taxon>
        <taxon>Dothideomycetes</taxon>
        <taxon>Dothideomycetes incertae sedis</taxon>
        <taxon>Microthyriales</taxon>
        <taxon>Microthyriaceae</taxon>
        <taxon>Microthyrium</taxon>
    </lineage>
</organism>
<dbReference type="InterPro" id="IPR050302">
    <property type="entry name" value="Rab_GAP_TBC_domain"/>
</dbReference>
<keyword evidence="5" id="KW-1185">Reference proteome</keyword>
<dbReference type="Gene3D" id="1.10.472.80">
    <property type="entry name" value="Ypt/Rab-GAP domain of gyp1p, domain 3"/>
    <property type="match status" value="1"/>
</dbReference>
<dbReference type="Proteomes" id="UP000799302">
    <property type="component" value="Unassembled WGS sequence"/>
</dbReference>
<evidence type="ECO:0000256" key="1">
    <source>
        <dbReference type="SAM" id="Coils"/>
    </source>
</evidence>
<evidence type="ECO:0000259" key="3">
    <source>
        <dbReference type="PROSITE" id="PS50086"/>
    </source>
</evidence>
<feature type="compositionally biased region" description="Basic residues" evidence="2">
    <location>
        <begin position="311"/>
        <end position="323"/>
    </location>
</feature>
<feature type="region of interest" description="Disordered" evidence="2">
    <location>
        <begin position="300"/>
        <end position="323"/>
    </location>
</feature>
<sequence>MVDNRRQASRSRDTRRPSTETSQPDPVRTTSSNSLAKSKSTPSPTFLTSFPSFSPPEVTRSKKKTSSPSASPGAEHETPRAMKRGFRNASTPIQSRKASADTQASPSAMNRTVQAAASLRKSIMDTITARSSAPESPHRIFSGLDGDAGDPLAGASEEHVQRIISSSGGPVATIKKYSSDLAETNQRVAAERNSKLKIVEENRQLRAQMEDKEDEMDDLRKQLATTKKLFARYVGKVEQNLSPAPQVQILESPAGPYAFEDTSGTILVSLSDDFVFPDGSSIASTEAESSQSIEAAITPVSRGKSIDTIRPKKQGLKPPKPAHRLASTVKTEVVEMKSPVDIVLLPPALRDGGTPSEVLVDRMGFYITPDRERRHQEAEFTKTEDISESSSINSNPKDDDESMISTNELLCDAPMTPAARLIFRSESSSRIFIDVDKATATLKRENSGFASPVTATHVSGGIGPAASTVATNSLQSLLNPPPVQNSKALSSLLIKLNQAYDLQQKRRTNAWANFYEQTRDLLQKHQPTDDPLDEHSIAGVTALCSASHVSPEIRVTFNQLIRRGVPVTFRREVWLERSGAANIRDAEHYASLLTASSTDDAVALKEIRVDVERTLSNNVFFREGVGKTRLRDLLTAFARQNPDIGYSQGLNIIAANLLLMVPAPEDGFALLEVLVKDILPSTYYARDGTISGAILERDGQVITTYVSELFPSLHKHLLASGAPLTMFTPGWFISGFAACVNGEALYRLWDLVFGFCDGRFVFCFALALLKLNRKGLMECRDAEALMSYLGGRMSSAAVSLDTLINETFRMGEKVTLGDIEKRRKAVTDGG</sequence>
<dbReference type="Gene3D" id="1.10.8.270">
    <property type="entry name" value="putative rabgap domain of human tbc1 domain family member 14 like domains"/>
    <property type="match status" value="1"/>
</dbReference>
<evidence type="ECO:0000313" key="4">
    <source>
        <dbReference type="EMBL" id="KAF2667515.1"/>
    </source>
</evidence>
<dbReference type="InterPro" id="IPR035969">
    <property type="entry name" value="Rab-GAP_TBC_sf"/>
</dbReference>
<feature type="compositionally biased region" description="Low complexity" evidence="2">
    <location>
        <begin position="40"/>
        <end position="56"/>
    </location>
</feature>
<dbReference type="InterPro" id="IPR000195">
    <property type="entry name" value="Rab-GAP-TBC_dom"/>
</dbReference>
<feature type="region of interest" description="Disordered" evidence="2">
    <location>
        <begin position="370"/>
        <end position="402"/>
    </location>
</feature>
<dbReference type="GO" id="GO:0031267">
    <property type="term" value="F:small GTPase binding"/>
    <property type="evidence" value="ECO:0007669"/>
    <property type="project" value="TreeGrafter"/>
</dbReference>
<feature type="compositionally biased region" description="Basic and acidic residues" evidence="2">
    <location>
        <begin position="370"/>
        <end position="385"/>
    </location>
</feature>
<dbReference type="PROSITE" id="PS50086">
    <property type="entry name" value="TBC_RABGAP"/>
    <property type="match status" value="1"/>
</dbReference>
<dbReference type="OrthoDB" id="294251at2759"/>
<dbReference type="PANTHER" id="PTHR47219:SF20">
    <property type="entry name" value="TBC1 DOMAIN FAMILY MEMBER 2B"/>
    <property type="match status" value="1"/>
</dbReference>
<feature type="compositionally biased region" description="Polar residues" evidence="2">
    <location>
        <begin position="88"/>
        <end position="114"/>
    </location>
</feature>
<feature type="compositionally biased region" description="Basic and acidic residues" evidence="2">
    <location>
        <begin position="1"/>
        <end position="18"/>
    </location>
</feature>
<accession>A0A6A6U5F8</accession>
<evidence type="ECO:0000313" key="5">
    <source>
        <dbReference type="Proteomes" id="UP000799302"/>
    </source>
</evidence>
<dbReference type="EMBL" id="MU004237">
    <property type="protein sequence ID" value="KAF2667515.1"/>
    <property type="molecule type" value="Genomic_DNA"/>
</dbReference>
<dbReference type="PANTHER" id="PTHR47219">
    <property type="entry name" value="RAB GTPASE-ACTIVATING PROTEIN 1-LIKE"/>
    <property type="match status" value="1"/>
</dbReference>
<evidence type="ECO:0000256" key="2">
    <source>
        <dbReference type="SAM" id="MobiDB-lite"/>
    </source>
</evidence>
<keyword evidence="1" id="KW-0175">Coiled coil</keyword>
<name>A0A6A6U5F8_9PEZI</name>
<feature type="compositionally biased region" description="Polar residues" evidence="2">
    <location>
        <begin position="19"/>
        <end position="39"/>
    </location>
</feature>
<proteinExistence type="predicted"/>
<dbReference type="AlphaFoldDB" id="A0A6A6U5F8"/>
<reference evidence="4" key="1">
    <citation type="journal article" date="2020" name="Stud. Mycol.">
        <title>101 Dothideomycetes genomes: a test case for predicting lifestyles and emergence of pathogens.</title>
        <authorList>
            <person name="Haridas S."/>
            <person name="Albert R."/>
            <person name="Binder M."/>
            <person name="Bloem J."/>
            <person name="Labutti K."/>
            <person name="Salamov A."/>
            <person name="Andreopoulos B."/>
            <person name="Baker S."/>
            <person name="Barry K."/>
            <person name="Bills G."/>
            <person name="Bluhm B."/>
            <person name="Cannon C."/>
            <person name="Castanera R."/>
            <person name="Culley D."/>
            <person name="Daum C."/>
            <person name="Ezra D."/>
            <person name="Gonzalez J."/>
            <person name="Henrissat B."/>
            <person name="Kuo A."/>
            <person name="Liang C."/>
            <person name="Lipzen A."/>
            <person name="Lutzoni F."/>
            <person name="Magnuson J."/>
            <person name="Mondo S."/>
            <person name="Nolan M."/>
            <person name="Ohm R."/>
            <person name="Pangilinan J."/>
            <person name="Park H.-J."/>
            <person name="Ramirez L."/>
            <person name="Alfaro M."/>
            <person name="Sun H."/>
            <person name="Tritt A."/>
            <person name="Yoshinaga Y."/>
            <person name="Zwiers L.-H."/>
            <person name="Turgeon B."/>
            <person name="Goodwin S."/>
            <person name="Spatafora J."/>
            <person name="Crous P."/>
            <person name="Grigoriev I."/>
        </authorList>
    </citation>
    <scope>NUCLEOTIDE SEQUENCE</scope>
    <source>
        <strain evidence="4">CBS 115976</strain>
    </source>
</reference>
<dbReference type="GO" id="GO:0005096">
    <property type="term" value="F:GTPase activator activity"/>
    <property type="evidence" value="ECO:0007669"/>
    <property type="project" value="TreeGrafter"/>
</dbReference>
<feature type="domain" description="Rab-GAP TBC" evidence="3">
    <location>
        <begin position="564"/>
        <end position="756"/>
    </location>
</feature>